<feature type="transmembrane region" description="Helical" evidence="1">
    <location>
        <begin position="125"/>
        <end position="147"/>
    </location>
</feature>
<feature type="transmembrane region" description="Helical" evidence="1">
    <location>
        <begin position="159"/>
        <end position="177"/>
    </location>
</feature>
<accession>A0AAW1R6L4</accession>
<feature type="transmembrane region" description="Helical" evidence="1">
    <location>
        <begin position="43"/>
        <end position="64"/>
    </location>
</feature>
<dbReference type="PANTHER" id="PTHR36784">
    <property type="entry name" value="HISTONE-LYSINE N-METHYLTRANSFERASE"/>
    <property type="match status" value="1"/>
</dbReference>
<comment type="caution">
    <text evidence="2">The sequence shown here is derived from an EMBL/GenBank/DDBJ whole genome shotgun (WGS) entry which is preliminary data.</text>
</comment>
<dbReference type="Proteomes" id="UP001489004">
    <property type="component" value="Unassembled WGS sequence"/>
</dbReference>
<feature type="transmembrane region" description="Helical" evidence="1">
    <location>
        <begin position="84"/>
        <end position="105"/>
    </location>
</feature>
<keyword evidence="3" id="KW-1185">Reference proteome</keyword>
<keyword evidence="1" id="KW-1133">Transmembrane helix</keyword>
<keyword evidence="1" id="KW-0812">Transmembrane</keyword>
<organism evidence="2 3">
    <name type="scientific">[Myrmecia] bisecta</name>
    <dbReference type="NCBI Taxonomy" id="41462"/>
    <lineage>
        <taxon>Eukaryota</taxon>
        <taxon>Viridiplantae</taxon>
        <taxon>Chlorophyta</taxon>
        <taxon>core chlorophytes</taxon>
        <taxon>Trebouxiophyceae</taxon>
        <taxon>Trebouxiales</taxon>
        <taxon>Trebouxiaceae</taxon>
        <taxon>Myrmecia</taxon>
    </lineage>
</organism>
<keyword evidence="1" id="KW-0472">Membrane</keyword>
<gene>
    <name evidence="2" type="ORF">WJX72_005804</name>
</gene>
<evidence type="ECO:0000313" key="3">
    <source>
        <dbReference type="Proteomes" id="UP001489004"/>
    </source>
</evidence>
<proteinExistence type="predicted"/>
<evidence type="ECO:0000313" key="2">
    <source>
        <dbReference type="EMBL" id="KAK9829428.1"/>
    </source>
</evidence>
<reference evidence="2 3" key="1">
    <citation type="journal article" date="2024" name="Nat. Commun.">
        <title>Phylogenomics reveals the evolutionary origins of lichenization in chlorophyte algae.</title>
        <authorList>
            <person name="Puginier C."/>
            <person name="Libourel C."/>
            <person name="Otte J."/>
            <person name="Skaloud P."/>
            <person name="Haon M."/>
            <person name="Grisel S."/>
            <person name="Petersen M."/>
            <person name="Berrin J.G."/>
            <person name="Delaux P.M."/>
            <person name="Dal Grande F."/>
            <person name="Keller J."/>
        </authorList>
    </citation>
    <scope>NUCLEOTIDE SEQUENCE [LARGE SCALE GENOMIC DNA]</scope>
    <source>
        <strain evidence="2 3">SAG 2043</strain>
    </source>
</reference>
<name>A0AAW1R6L4_9CHLO</name>
<dbReference type="EMBL" id="JALJOR010000001">
    <property type="protein sequence ID" value="KAK9829428.1"/>
    <property type="molecule type" value="Genomic_DNA"/>
</dbReference>
<sequence>MHRKHVNPAEALLKEDYLPEEEQAEVVRSLEQQQARQSWGWKLVWAAVAITLASGFFWLAVSQISEPWGLRPHSHFRGVLSTRAVAMADVATALCFCLWAVVLLWSRRAGNGGKAQATPDYREGFIALGSLVYSALVAVFWSWQLYAAQTKEEPGWDCLWLPGLPLLFAVLVLYVHHTETENVRQLKALRQSMYTFKTA</sequence>
<dbReference type="PANTHER" id="PTHR36784:SF1">
    <property type="entry name" value="HISTONE-LYSINE N-METHYLTRANSFERASE"/>
    <property type="match status" value="1"/>
</dbReference>
<dbReference type="AlphaFoldDB" id="A0AAW1R6L4"/>
<protein>
    <submittedName>
        <fullName evidence="2">Uncharacterized protein</fullName>
    </submittedName>
</protein>
<evidence type="ECO:0000256" key="1">
    <source>
        <dbReference type="SAM" id="Phobius"/>
    </source>
</evidence>